<protein>
    <submittedName>
        <fullName evidence="2">Uncharacterized protein</fullName>
    </submittedName>
</protein>
<dbReference type="EMBL" id="NMUH01001420">
    <property type="protein sequence ID" value="MQL92178.1"/>
    <property type="molecule type" value="Genomic_DNA"/>
</dbReference>
<evidence type="ECO:0000313" key="2">
    <source>
        <dbReference type="EMBL" id="MQL92178.1"/>
    </source>
</evidence>
<comment type="caution">
    <text evidence="2">The sequence shown here is derived from an EMBL/GenBank/DDBJ whole genome shotgun (WGS) entry which is preliminary data.</text>
</comment>
<keyword evidence="3" id="KW-1185">Reference proteome</keyword>
<dbReference type="Proteomes" id="UP000652761">
    <property type="component" value="Unassembled WGS sequence"/>
</dbReference>
<sequence length="75" mass="8408">MGKSAKMPLKDWKLQKTPRRVQNCKKYSDLGETTCKPSRSWRIAWKPLVGPENGTKPLASSKCDRAQSENAVSTT</sequence>
<evidence type="ECO:0000256" key="1">
    <source>
        <dbReference type="SAM" id="MobiDB-lite"/>
    </source>
</evidence>
<reference evidence="2" key="1">
    <citation type="submission" date="2017-07" db="EMBL/GenBank/DDBJ databases">
        <title>Taro Niue Genome Assembly and Annotation.</title>
        <authorList>
            <person name="Atibalentja N."/>
            <person name="Keating K."/>
            <person name="Fields C.J."/>
        </authorList>
    </citation>
    <scope>NUCLEOTIDE SEQUENCE</scope>
    <source>
        <strain evidence="2">Niue_2</strain>
        <tissue evidence="2">Leaf</tissue>
    </source>
</reference>
<evidence type="ECO:0000313" key="3">
    <source>
        <dbReference type="Proteomes" id="UP000652761"/>
    </source>
</evidence>
<feature type="region of interest" description="Disordered" evidence="1">
    <location>
        <begin position="48"/>
        <end position="75"/>
    </location>
</feature>
<proteinExistence type="predicted"/>
<dbReference type="AlphaFoldDB" id="A0A843V7R1"/>
<gene>
    <name evidence="2" type="ORF">Taro_024802</name>
</gene>
<name>A0A843V7R1_COLES</name>
<organism evidence="2 3">
    <name type="scientific">Colocasia esculenta</name>
    <name type="common">Wild taro</name>
    <name type="synonym">Arum esculentum</name>
    <dbReference type="NCBI Taxonomy" id="4460"/>
    <lineage>
        <taxon>Eukaryota</taxon>
        <taxon>Viridiplantae</taxon>
        <taxon>Streptophyta</taxon>
        <taxon>Embryophyta</taxon>
        <taxon>Tracheophyta</taxon>
        <taxon>Spermatophyta</taxon>
        <taxon>Magnoliopsida</taxon>
        <taxon>Liliopsida</taxon>
        <taxon>Araceae</taxon>
        <taxon>Aroideae</taxon>
        <taxon>Colocasieae</taxon>
        <taxon>Colocasia</taxon>
    </lineage>
</organism>
<accession>A0A843V7R1</accession>